<organism evidence="3 4">
    <name type="scientific">Larinioides sclopetarius</name>
    <dbReference type="NCBI Taxonomy" id="280406"/>
    <lineage>
        <taxon>Eukaryota</taxon>
        <taxon>Metazoa</taxon>
        <taxon>Ecdysozoa</taxon>
        <taxon>Arthropoda</taxon>
        <taxon>Chelicerata</taxon>
        <taxon>Arachnida</taxon>
        <taxon>Araneae</taxon>
        <taxon>Araneomorphae</taxon>
        <taxon>Entelegynae</taxon>
        <taxon>Araneoidea</taxon>
        <taxon>Araneidae</taxon>
        <taxon>Larinioides</taxon>
    </lineage>
</organism>
<proteinExistence type="predicted"/>
<dbReference type="EMBL" id="CAXIEN010000147">
    <property type="protein sequence ID" value="CAL1281676.1"/>
    <property type="molecule type" value="Genomic_DNA"/>
</dbReference>
<keyword evidence="1" id="KW-0812">Transmembrane</keyword>
<evidence type="ECO:0000256" key="1">
    <source>
        <dbReference type="SAM" id="Phobius"/>
    </source>
</evidence>
<gene>
    <name evidence="3" type="ORF">LARSCL_LOCUS11707</name>
</gene>
<feature type="transmembrane region" description="Helical" evidence="1">
    <location>
        <begin position="50"/>
        <end position="74"/>
    </location>
</feature>
<keyword evidence="4" id="KW-1185">Reference proteome</keyword>
<comment type="caution">
    <text evidence="3">The sequence shown here is derived from an EMBL/GenBank/DDBJ whole genome shotgun (WGS) entry which is preliminary data.</text>
</comment>
<dbReference type="Proteomes" id="UP001497382">
    <property type="component" value="Unassembled WGS sequence"/>
</dbReference>
<sequence>MMKDKMSNVLHNTLIIILLLCRDVFCKSIEDDQISSLTKIQSEISHPRQFIGSSVIGGLMWPVLLTLTTMAIMARIPDFFQRIFTGTGGYRSKRSEFQDDHLNEILKLLEISLRQLRKTVPEDVQANRNYSRL</sequence>
<evidence type="ECO:0000313" key="4">
    <source>
        <dbReference type="Proteomes" id="UP001497382"/>
    </source>
</evidence>
<protein>
    <submittedName>
        <fullName evidence="3">Uncharacterized protein</fullName>
    </submittedName>
</protein>
<evidence type="ECO:0000313" key="3">
    <source>
        <dbReference type="EMBL" id="CAL1281676.1"/>
    </source>
</evidence>
<keyword evidence="2" id="KW-0732">Signal</keyword>
<reference evidence="3 4" key="1">
    <citation type="submission" date="2024-04" db="EMBL/GenBank/DDBJ databases">
        <authorList>
            <person name="Rising A."/>
            <person name="Reimegard J."/>
            <person name="Sonavane S."/>
            <person name="Akerstrom W."/>
            <person name="Nylinder S."/>
            <person name="Hedman E."/>
            <person name="Kallberg Y."/>
        </authorList>
    </citation>
    <scope>NUCLEOTIDE SEQUENCE [LARGE SCALE GENOMIC DNA]</scope>
</reference>
<evidence type="ECO:0000256" key="2">
    <source>
        <dbReference type="SAM" id="SignalP"/>
    </source>
</evidence>
<feature type="signal peptide" evidence="2">
    <location>
        <begin position="1"/>
        <end position="26"/>
    </location>
</feature>
<feature type="chain" id="PRO_5043326432" evidence="2">
    <location>
        <begin position="27"/>
        <end position="133"/>
    </location>
</feature>
<name>A0AAV2ADN7_9ARAC</name>
<dbReference type="AlphaFoldDB" id="A0AAV2ADN7"/>
<accession>A0AAV2ADN7</accession>
<keyword evidence="1" id="KW-0472">Membrane</keyword>
<keyword evidence="1" id="KW-1133">Transmembrane helix</keyword>